<protein>
    <submittedName>
        <fullName evidence="1">Peptidoglycan endopeptidase</fullName>
    </submittedName>
</protein>
<dbReference type="KEGG" id="slan:GV829_07945"/>
<proteinExistence type="predicted"/>
<dbReference type="AlphaFoldDB" id="A0A6M4AVG6"/>
<gene>
    <name evidence="1" type="ORF">GV829_07945</name>
</gene>
<dbReference type="RefSeq" id="WP_169945602.1">
    <property type="nucleotide sequence ID" value="NZ_CP053015.1"/>
</dbReference>
<evidence type="ECO:0000313" key="2">
    <source>
        <dbReference type="Proteomes" id="UP000503018"/>
    </source>
</evidence>
<reference evidence="1 2" key="1">
    <citation type="submission" date="2020-01" db="EMBL/GenBank/DDBJ databases">
        <title>Sphingomonas sp. strain CSW-10.</title>
        <authorList>
            <person name="Chen W.-M."/>
        </authorList>
    </citation>
    <scope>NUCLEOTIDE SEQUENCE [LARGE SCALE GENOMIC DNA]</scope>
    <source>
        <strain evidence="1 2">CSW-10</strain>
    </source>
</reference>
<accession>A0A6M4AVG6</accession>
<dbReference type="Gene3D" id="3.90.1720.10">
    <property type="entry name" value="endopeptidase domain like (from Nostoc punctiforme)"/>
    <property type="match status" value="1"/>
</dbReference>
<dbReference type="Proteomes" id="UP000503018">
    <property type="component" value="Chromosome"/>
</dbReference>
<dbReference type="InterPro" id="IPR038765">
    <property type="entry name" value="Papain-like_cys_pep_sf"/>
</dbReference>
<sequence>MESAAQRGERIWAEALALVGTGFRLHGRDPASGVDCVGLAVLAFGRAAVPTGPVPDRYGLRGGDAKVLHEWLKSAGLEEVAAWTTGDLLLSAMGPDQWHVMIGGRGKLDGGDAVIHAHAGLRRVVMMPGNPPGRLTGCWRARD</sequence>
<dbReference type="EMBL" id="CP053015">
    <property type="protein sequence ID" value="QJQ32390.1"/>
    <property type="molecule type" value="Genomic_DNA"/>
</dbReference>
<dbReference type="SUPFAM" id="SSF54001">
    <property type="entry name" value="Cysteine proteinases"/>
    <property type="match status" value="1"/>
</dbReference>
<name>A0A6M4AVG6_9SPHN</name>
<evidence type="ECO:0000313" key="1">
    <source>
        <dbReference type="EMBL" id="QJQ32390.1"/>
    </source>
</evidence>
<organism evidence="1 2">
    <name type="scientific">Sphingomonas lacunae</name>
    <dbReference type="NCBI Taxonomy" id="2698828"/>
    <lineage>
        <taxon>Bacteria</taxon>
        <taxon>Pseudomonadati</taxon>
        <taxon>Pseudomonadota</taxon>
        <taxon>Alphaproteobacteria</taxon>
        <taxon>Sphingomonadales</taxon>
        <taxon>Sphingomonadaceae</taxon>
        <taxon>Sphingomonas</taxon>
    </lineage>
</organism>
<keyword evidence="2" id="KW-1185">Reference proteome</keyword>